<keyword evidence="4 7" id="KW-1133">Transmembrane helix</keyword>
<evidence type="ECO:0000256" key="7">
    <source>
        <dbReference type="SAM" id="Phobius"/>
    </source>
</evidence>
<evidence type="ECO:0000256" key="2">
    <source>
        <dbReference type="ARBA" id="ARBA00022448"/>
    </source>
</evidence>
<feature type="non-terminal residue" evidence="8">
    <location>
        <position position="316"/>
    </location>
</feature>
<gene>
    <name evidence="8" type="ORF">KCU76_g11358</name>
</gene>
<keyword evidence="2" id="KW-0813">Transport</keyword>
<evidence type="ECO:0000256" key="5">
    <source>
        <dbReference type="ARBA" id="ARBA00023136"/>
    </source>
</evidence>
<evidence type="ECO:0000256" key="1">
    <source>
        <dbReference type="ARBA" id="ARBA00004141"/>
    </source>
</evidence>
<keyword evidence="5 7" id="KW-0472">Membrane</keyword>
<comment type="caution">
    <text evidence="8">The sequence shown here is derived from an EMBL/GenBank/DDBJ whole genome shotgun (WGS) entry which is preliminary data.</text>
</comment>
<dbReference type="Proteomes" id="UP000779574">
    <property type="component" value="Unassembled WGS sequence"/>
</dbReference>
<sequence>MDIPRQQQPLPVVHNAYTPKEAIEISSRTGAYKAHMRIDKTIISSFMAGCLLSFAGACYSVINTSAWFNENAPGVVRMLGALIFPFGLVVIVMTGADLCTGSFMYTSLAALHRRTSVLLMLRHWLLTFFGNLAGALFVTCVIVGYGGVLSAPTYRKELLTIATTKAVTPMWHQIFLKAIGANWLVCLACFLACCAREFFSKVMAIWWPVFAFVLLGLDHVVANMFYIPMAIFLHHPDITVGYYIWKSMIPAALGNIVGGSVFVAFVYWYLFLVGDTSEIVIDGDYWDVQSRSSITSISEDPHTTQHQSNKDDGKMV</sequence>
<dbReference type="PROSITE" id="PS01006">
    <property type="entry name" value="FORMATE_NITRITE_TP_2"/>
    <property type="match status" value="1"/>
</dbReference>
<feature type="transmembrane region" description="Helical" evidence="7">
    <location>
        <begin position="123"/>
        <end position="148"/>
    </location>
</feature>
<dbReference type="GO" id="GO:0015513">
    <property type="term" value="F:high-affinity secondary active nitrite transmembrane transporter activity"/>
    <property type="evidence" value="ECO:0007669"/>
    <property type="project" value="TreeGrafter"/>
</dbReference>
<protein>
    <submittedName>
        <fullName evidence="8">Formate/nitrite transporter</fullName>
    </submittedName>
</protein>
<evidence type="ECO:0000256" key="6">
    <source>
        <dbReference type="ARBA" id="ARBA00049660"/>
    </source>
</evidence>
<evidence type="ECO:0000313" key="8">
    <source>
        <dbReference type="EMBL" id="KAG9685943.1"/>
    </source>
</evidence>
<dbReference type="PANTHER" id="PTHR30520:SF6">
    <property type="entry name" value="FORMATE_NITRATE FAMILY TRANSPORTER (EUROFUNG)"/>
    <property type="match status" value="1"/>
</dbReference>
<organism evidence="8 9">
    <name type="scientific">Aureobasidium melanogenum</name>
    <name type="common">Aureobasidium pullulans var. melanogenum</name>
    <dbReference type="NCBI Taxonomy" id="46634"/>
    <lineage>
        <taxon>Eukaryota</taxon>
        <taxon>Fungi</taxon>
        <taxon>Dikarya</taxon>
        <taxon>Ascomycota</taxon>
        <taxon>Pezizomycotina</taxon>
        <taxon>Dothideomycetes</taxon>
        <taxon>Dothideomycetidae</taxon>
        <taxon>Dothideales</taxon>
        <taxon>Saccotheciaceae</taxon>
        <taxon>Aureobasidium</taxon>
    </lineage>
</organism>
<comment type="similarity">
    <text evidence="6">Belongs to the FNT transporter (TC 1.A.16) family.</text>
</comment>
<evidence type="ECO:0000256" key="3">
    <source>
        <dbReference type="ARBA" id="ARBA00022692"/>
    </source>
</evidence>
<feature type="transmembrane region" description="Helical" evidence="7">
    <location>
        <begin position="205"/>
        <end position="227"/>
    </location>
</feature>
<dbReference type="GO" id="GO:0005886">
    <property type="term" value="C:plasma membrane"/>
    <property type="evidence" value="ECO:0007669"/>
    <property type="project" value="TreeGrafter"/>
</dbReference>
<proteinExistence type="inferred from homology"/>
<reference evidence="8" key="1">
    <citation type="journal article" date="2021" name="J Fungi (Basel)">
        <title>Virulence traits and population genomics of the black yeast Aureobasidium melanogenum.</title>
        <authorList>
            <person name="Cernosa A."/>
            <person name="Sun X."/>
            <person name="Gostincar C."/>
            <person name="Fang C."/>
            <person name="Gunde-Cimerman N."/>
            <person name="Song Z."/>
        </authorList>
    </citation>
    <scope>NUCLEOTIDE SEQUENCE</scope>
    <source>
        <strain evidence="8">EXF-9911</strain>
    </source>
</reference>
<dbReference type="Pfam" id="PF01226">
    <property type="entry name" value="Form_Nir_trans"/>
    <property type="match status" value="1"/>
</dbReference>
<accession>A0A9P8J5M6</accession>
<dbReference type="InterPro" id="IPR024002">
    <property type="entry name" value="For/NO2_transpt_CS"/>
</dbReference>
<dbReference type="Gene3D" id="1.20.1080.10">
    <property type="entry name" value="Glycerol uptake facilitator protein"/>
    <property type="match status" value="1"/>
</dbReference>
<evidence type="ECO:0000313" key="9">
    <source>
        <dbReference type="Proteomes" id="UP000779574"/>
    </source>
</evidence>
<name>A0A9P8J5M6_AURME</name>
<comment type="subcellular location">
    <subcellularLocation>
        <location evidence="1">Membrane</location>
        <topology evidence="1">Multi-pass membrane protein</topology>
    </subcellularLocation>
</comment>
<dbReference type="InterPro" id="IPR000292">
    <property type="entry name" value="For/NO2_transpt"/>
</dbReference>
<keyword evidence="3 7" id="KW-0812">Transmembrane</keyword>
<dbReference type="PANTHER" id="PTHR30520">
    <property type="entry name" value="FORMATE TRANSPORTER-RELATED"/>
    <property type="match status" value="1"/>
</dbReference>
<feature type="transmembrane region" description="Helical" evidence="7">
    <location>
        <begin position="174"/>
        <end position="193"/>
    </location>
</feature>
<dbReference type="OrthoDB" id="4829at2759"/>
<reference evidence="8" key="2">
    <citation type="submission" date="2021-08" db="EMBL/GenBank/DDBJ databases">
        <authorList>
            <person name="Gostincar C."/>
            <person name="Sun X."/>
            <person name="Song Z."/>
            <person name="Gunde-Cimerman N."/>
        </authorList>
    </citation>
    <scope>NUCLEOTIDE SEQUENCE</scope>
    <source>
        <strain evidence="8">EXF-9911</strain>
    </source>
</reference>
<dbReference type="EMBL" id="JAHFXF010000542">
    <property type="protein sequence ID" value="KAG9685943.1"/>
    <property type="molecule type" value="Genomic_DNA"/>
</dbReference>
<dbReference type="AlphaFoldDB" id="A0A9P8J5M6"/>
<dbReference type="InterPro" id="IPR023271">
    <property type="entry name" value="Aquaporin-like"/>
</dbReference>
<feature type="transmembrane region" description="Helical" evidence="7">
    <location>
        <begin position="82"/>
        <end position="111"/>
    </location>
</feature>
<feature type="transmembrane region" description="Helical" evidence="7">
    <location>
        <begin position="247"/>
        <end position="270"/>
    </location>
</feature>
<dbReference type="FunFam" id="1.20.1080.10:FF:000011">
    <property type="entry name" value="Formate family transporter"/>
    <property type="match status" value="1"/>
</dbReference>
<evidence type="ECO:0000256" key="4">
    <source>
        <dbReference type="ARBA" id="ARBA00022989"/>
    </source>
</evidence>
<dbReference type="GO" id="GO:0015707">
    <property type="term" value="P:nitrite transport"/>
    <property type="evidence" value="ECO:0007669"/>
    <property type="project" value="TreeGrafter"/>
</dbReference>
<feature type="transmembrane region" description="Helical" evidence="7">
    <location>
        <begin position="42"/>
        <end position="62"/>
    </location>
</feature>